<protein>
    <submittedName>
        <fullName evidence="2">Uncharacterized protein</fullName>
    </submittedName>
</protein>
<evidence type="ECO:0000313" key="2">
    <source>
        <dbReference type="EMBL" id="AKJ15620.1"/>
    </source>
</evidence>
<dbReference type="Proteomes" id="UP000035366">
    <property type="component" value="Chromosome"/>
</dbReference>
<reference evidence="2 3" key="1">
    <citation type="journal article" date="2015" name="ISME J.">
        <title>Draft Genome Sequence of Streptomyces incarnatus NRRL8089, which Produces the Nucleoside Antibiotic Sinefungin.</title>
        <authorList>
            <person name="Oshima K."/>
            <person name="Hattori M."/>
            <person name="Shimizu H."/>
            <person name="Fukuda K."/>
            <person name="Nemoto M."/>
            <person name="Inagaki K."/>
            <person name="Tamura T."/>
        </authorList>
    </citation>
    <scope>NUCLEOTIDE SEQUENCE [LARGE SCALE GENOMIC DNA]</scope>
    <source>
        <strain evidence="2 3">NRRL 8089</strain>
    </source>
</reference>
<sequence length="76" mass="8346">MDDSAIPLVTPAAPRLPDPEPGEWETRRRPVRGRRLLCDQAPSEEWQFATTTVHAAGEDMRNLTAEIPPLIASVAA</sequence>
<evidence type="ECO:0000256" key="1">
    <source>
        <dbReference type="SAM" id="MobiDB-lite"/>
    </source>
</evidence>
<dbReference type="EMBL" id="CP011497">
    <property type="protein sequence ID" value="AKJ15620.1"/>
    <property type="molecule type" value="Genomic_DNA"/>
</dbReference>
<name>A0ABM5TWX5_9ACTN</name>
<evidence type="ECO:0000313" key="3">
    <source>
        <dbReference type="Proteomes" id="UP000035366"/>
    </source>
</evidence>
<accession>A0ABM5TWX5</accession>
<organism evidence="2 3">
    <name type="scientific">Streptomyces incarnatus</name>
    <dbReference type="NCBI Taxonomy" id="665007"/>
    <lineage>
        <taxon>Bacteria</taxon>
        <taxon>Bacillati</taxon>
        <taxon>Actinomycetota</taxon>
        <taxon>Actinomycetes</taxon>
        <taxon>Kitasatosporales</taxon>
        <taxon>Streptomycetaceae</taxon>
        <taxon>Streptomyces</taxon>
    </lineage>
</organism>
<proteinExistence type="predicted"/>
<feature type="region of interest" description="Disordered" evidence="1">
    <location>
        <begin position="1"/>
        <end position="28"/>
    </location>
</feature>
<keyword evidence="3" id="KW-1185">Reference proteome</keyword>
<gene>
    <name evidence="2" type="ORF">ABB07_37830</name>
</gene>